<keyword evidence="1" id="KW-1133">Transmembrane helix</keyword>
<evidence type="ECO:0000259" key="2">
    <source>
        <dbReference type="Pfam" id="PF03372"/>
    </source>
</evidence>
<keyword evidence="3" id="KW-0378">Hydrolase</keyword>
<gene>
    <name evidence="3" type="ORF">QWI33_20055</name>
</gene>
<name>A0ABT7YTU8_9ACTN</name>
<dbReference type="InterPro" id="IPR005135">
    <property type="entry name" value="Endo/exonuclease/phosphatase"/>
</dbReference>
<proteinExistence type="predicted"/>
<evidence type="ECO:0000313" key="4">
    <source>
        <dbReference type="Proteomes" id="UP001171902"/>
    </source>
</evidence>
<evidence type="ECO:0000313" key="3">
    <source>
        <dbReference type="EMBL" id="MDN3242026.1"/>
    </source>
</evidence>
<feature type="transmembrane region" description="Helical" evidence="1">
    <location>
        <begin position="55"/>
        <end position="77"/>
    </location>
</feature>
<keyword evidence="3" id="KW-0255">Endonuclease</keyword>
<dbReference type="SUPFAM" id="SSF56219">
    <property type="entry name" value="DNase I-like"/>
    <property type="match status" value="1"/>
</dbReference>
<dbReference type="Pfam" id="PF03372">
    <property type="entry name" value="Exo_endo_phos"/>
    <property type="match status" value="1"/>
</dbReference>
<protein>
    <submittedName>
        <fullName evidence="3">Endonuclease/exonuclease/phosphatase family protein</fullName>
    </submittedName>
</protein>
<keyword evidence="3" id="KW-0540">Nuclease</keyword>
<keyword evidence="1" id="KW-0472">Membrane</keyword>
<dbReference type="Gene3D" id="3.60.10.10">
    <property type="entry name" value="Endonuclease/exonuclease/phosphatase"/>
    <property type="match status" value="1"/>
</dbReference>
<keyword evidence="4" id="KW-1185">Reference proteome</keyword>
<dbReference type="GO" id="GO:0004519">
    <property type="term" value="F:endonuclease activity"/>
    <property type="evidence" value="ECO:0007669"/>
    <property type="project" value="UniProtKB-KW"/>
</dbReference>
<feature type="domain" description="Endonuclease/exonuclease/phosphatase" evidence="2">
    <location>
        <begin position="121"/>
        <end position="333"/>
    </location>
</feature>
<comment type="caution">
    <text evidence="3">The sequence shown here is derived from an EMBL/GenBank/DDBJ whole genome shotgun (WGS) entry which is preliminary data.</text>
</comment>
<keyword evidence="1" id="KW-0812">Transmembrane</keyword>
<feature type="transmembrane region" description="Helical" evidence="1">
    <location>
        <begin position="28"/>
        <end position="49"/>
    </location>
</feature>
<dbReference type="Proteomes" id="UP001171902">
    <property type="component" value="Unassembled WGS sequence"/>
</dbReference>
<dbReference type="EMBL" id="JAUEMJ010000006">
    <property type="protein sequence ID" value="MDN3242026.1"/>
    <property type="molecule type" value="Genomic_DNA"/>
</dbReference>
<accession>A0ABT7YTU8</accession>
<dbReference type="RefSeq" id="WP_289958927.1">
    <property type="nucleotide sequence ID" value="NZ_JAUEMJ010000006.1"/>
</dbReference>
<feature type="transmembrane region" description="Helical" evidence="1">
    <location>
        <begin position="84"/>
        <end position="102"/>
    </location>
</feature>
<sequence>MSDTTVSLQAADPEDAPAQRRPWYRWRWLRVLSWLGTAGVVAYGAVRLLGLESGFLLVTTVAFVPYFVIAAFIGAGIQAAVRHWLAAGVTAAMAIALAIVLVPRIVADDQPAAGGAELTVMSVNLYVGNANFDYIMELVEEHQPDLLSVQELTPGSPDAFTERGLDELMPYSILEPDGLAVGTGLYSRYPLERIETVGRDAIFYQIAAEVDLPEGTDIRFMAAHPAAPASAERIPLWEEDFAQLPRPDGGLPWVLAGDFNATIDHENMRELLDAGYTDAAEATGAGLDATWQPTEGYLDGLITIPAVTLDHVIAEEGIEVLDWEVLEKAGSDHAPVVARLRLP</sequence>
<evidence type="ECO:0000256" key="1">
    <source>
        <dbReference type="SAM" id="Phobius"/>
    </source>
</evidence>
<reference evidence="3" key="1">
    <citation type="submission" date="2023-06" db="EMBL/GenBank/DDBJ databases">
        <title>Gycomyces niveus sp.nov., a novel actinomycete isolated from soil in Shouguang.</title>
        <authorList>
            <person name="Yang X."/>
            <person name="Zhao J."/>
        </authorList>
    </citation>
    <scope>NUCLEOTIDE SEQUENCE</scope>
    <source>
        <strain evidence="3">NEAU C2</strain>
    </source>
</reference>
<dbReference type="InterPro" id="IPR036691">
    <property type="entry name" value="Endo/exonu/phosph_ase_sf"/>
</dbReference>
<organism evidence="3 4">
    <name type="scientific">Glycomyces tritici</name>
    <dbReference type="NCBI Taxonomy" id="2665176"/>
    <lineage>
        <taxon>Bacteria</taxon>
        <taxon>Bacillati</taxon>
        <taxon>Actinomycetota</taxon>
        <taxon>Actinomycetes</taxon>
        <taxon>Glycomycetales</taxon>
        <taxon>Glycomycetaceae</taxon>
        <taxon>Glycomyces</taxon>
    </lineage>
</organism>